<keyword evidence="12" id="KW-1185">Reference proteome</keyword>
<dbReference type="GO" id="GO:0051087">
    <property type="term" value="F:protein-folding chaperone binding"/>
    <property type="evidence" value="ECO:0007669"/>
    <property type="project" value="InterPro"/>
</dbReference>
<feature type="domain" description="J" evidence="10">
    <location>
        <begin position="226"/>
        <end position="290"/>
    </location>
</feature>
<keyword evidence="5 7" id="KW-0472">Membrane</keyword>
<feature type="topological domain" description="Periplasmic" evidence="7">
    <location>
        <begin position="1"/>
        <end position="4"/>
    </location>
</feature>
<evidence type="ECO:0000256" key="9">
    <source>
        <dbReference type="SAM" id="Phobius"/>
    </source>
</evidence>
<dbReference type="AlphaFoldDB" id="A0A975HHY5"/>
<evidence type="ECO:0000256" key="2">
    <source>
        <dbReference type="ARBA" id="ARBA00022519"/>
    </source>
</evidence>
<proteinExistence type="inferred from homology"/>
<comment type="domain">
    <text evidence="7">The transmembrane domain is a dimerization domain.</text>
</comment>
<dbReference type="InterPro" id="IPR036869">
    <property type="entry name" value="J_dom_sf"/>
</dbReference>
<dbReference type="Proteomes" id="UP000682739">
    <property type="component" value="Chromosome"/>
</dbReference>
<evidence type="ECO:0000256" key="4">
    <source>
        <dbReference type="ARBA" id="ARBA00022989"/>
    </source>
</evidence>
<keyword evidence="6 7" id="KW-0143">Chaperone</keyword>
<dbReference type="RefSeq" id="WP_208831731.1">
    <property type="nucleotide sequence ID" value="NZ_CP072110.1"/>
</dbReference>
<evidence type="ECO:0000259" key="10">
    <source>
        <dbReference type="PROSITE" id="PS50076"/>
    </source>
</evidence>
<keyword evidence="2 7" id="KW-0997">Cell inner membrane</keyword>
<dbReference type="HAMAP" id="MF_01153">
    <property type="entry name" value="DjlA"/>
    <property type="match status" value="1"/>
</dbReference>
<evidence type="ECO:0000313" key="11">
    <source>
        <dbReference type="EMBL" id="QTH63676.1"/>
    </source>
</evidence>
<dbReference type="CDD" id="cd06257">
    <property type="entry name" value="DnaJ"/>
    <property type="match status" value="1"/>
</dbReference>
<dbReference type="SUPFAM" id="SSF46565">
    <property type="entry name" value="Chaperone J-domain"/>
    <property type="match status" value="1"/>
</dbReference>
<evidence type="ECO:0000313" key="12">
    <source>
        <dbReference type="Proteomes" id="UP000682739"/>
    </source>
</evidence>
<dbReference type="PROSITE" id="PS50076">
    <property type="entry name" value="DNAJ_2"/>
    <property type="match status" value="1"/>
</dbReference>
<dbReference type="InterPro" id="IPR029024">
    <property type="entry name" value="TerB-like"/>
</dbReference>
<gene>
    <name evidence="7 11" type="primary">djlA</name>
    <name evidence="11" type="ORF">J1N51_13285</name>
</gene>
<dbReference type="Pfam" id="PF05099">
    <property type="entry name" value="TerB"/>
    <property type="match status" value="1"/>
</dbReference>
<dbReference type="InterPro" id="IPR001623">
    <property type="entry name" value="DnaJ_domain"/>
</dbReference>
<dbReference type="EMBL" id="CP072110">
    <property type="protein sequence ID" value="QTH63676.1"/>
    <property type="molecule type" value="Genomic_DNA"/>
</dbReference>
<dbReference type="SMART" id="SM00271">
    <property type="entry name" value="DnaJ"/>
    <property type="match status" value="1"/>
</dbReference>
<dbReference type="GO" id="GO:0005886">
    <property type="term" value="C:plasma membrane"/>
    <property type="evidence" value="ECO:0007669"/>
    <property type="project" value="UniProtKB-SubCell"/>
</dbReference>
<name>A0A975HHY5_9GAMM</name>
<dbReference type="PANTHER" id="PTHR24074">
    <property type="entry name" value="CO-CHAPERONE PROTEIN DJLA"/>
    <property type="match status" value="1"/>
</dbReference>
<dbReference type="PRINTS" id="PR00625">
    <property type="entry name" value="JDOMAIN"/>
</dbReference>
<feature type="region of interest" description="Disordered" evidence="8">
    <location>
        <begin position="199"/>
        <end position="221"/>
    </location>
</feature>
<dbReference type="InterPro" id="IPR023749">
    <property type="entry name" value="DjlA"/>
</dbReference>
<reference evidence="11" key="1">
    <citation type="submission" date="2021-03" db="EMBL/GenBank/DDBJ databases">
        <title>Description of Psychrosphaera ytuae sp. nov. isolated from deep sea sediment of South China Sea.</title>
        <authorList>
            <person name="Zhang J."/>
            <person name="Xu X.-D."/>
        </authorList>
    </citation>
    <scope>NUCLEOTIDE SEQUENCE</scope>
    <source>
        <strain evidence="11">MTZ26</strain>
    </source>
</reference>
<accession>A0A975HHY5</accession>
<comment type="subunit">
    <text evidence="7">Homodimer.</text>
</comment>
<evidence type="ECO:0000256" key="5">
    <source>
        <dbReference type="ARBA" id="ARBA00023136"/>
    </source>
</evidence>
<dbReference type="KEGG" id="psym:J1N51_13285"/>
<dbReference type="CDD" id="cd07316">
    <property type="entry name" value="terB_like_DjlA"/>
    <property type="match status" value="1"/>
</dbReference>
<feature type="topological domain" description="Cytoplasmic" evidence="7">
    <location>
        <begin position="30"/>
        <end position="291"/>
    </location>
</feature>
<dbReference type="InterPro" id="IPR007791">
    <property type="entry name" value="DjlA_N"/>
</dbReference>
<feature type="compositionally biased region" description="Basic and acidic residues" evidence="8">
    <location>
        <begin position="199"/>
        <end position="213"/>
    </location>
</feature>
<protein>
    <recommendedName>
        <fullName evidence="7">Co-chaperone protein DjlA</fullName>
    </recommendedName>
</protein>
<dbReference type="Gene3D" id="1.10.287.110">
    <property type="entry name" value="DnaJ domain"/>
    <property type="match status" value="1"/>
</dbReference>
<dbReference type="Pfam" id="PF00226">
    <property type="entry name" value="DnaJ"/>
    <property type="match status" value="1"/>
</dbReference>
<comment type="function">
    <text evidence="7">Regulatory DnaK co-chaperone. Direct interaction between DnaK and DjlA is needed for the induction of the wcaABCDE operon, involved in the synthesis of a colanic acid polysaccharide capsule, possibly through activation of the RcsB/RcsC phosphotransfer signaling pathway. The colanic acid capsule may help the bacterium survive conditions outside the host.</text>
</comment>
<keyword evidence="1 7" id="KW-1003">Cell membrane</keyword>
<evidence type="ECO:0000256" key="1">
    <source>
        <dbReference type="ARBA" id="ARBA00022475"/>
    </source>
</evidence>
<comment type="subcellular location">
    <subcellularLocation>
        <location evidence="7">Cell inner membrane</location>
        <topology evidence="7">Single-pass type III membrane protein</topology>
    </subcellularLocation>
</comment>
<evidence type="ECO:0000256" key="7">
    <source>
        <dbReference type="HAMAP-Rule" id="MF_01153"/>
    </source>
</evidence>
<dbReference type="Gene3D" id="1.10.3680.10">
    <property type="entry name" value="TerB-like"/>
    <property type="match status" value="1"/>
</dbReference>
<organism evidence="11 12">
    <name type="scientific">Psychrosphaera ytuae</name>
    <dbReference type="NCBI Taxonomy" id="2820710"/>
    <lineage>
        <taxon>Bacteria</taxon>
        <taxon>Pseudomonadati</taxon>
        <taxon>Pseudomonadota</taxon>
        <taxon>Gammaproteobacteria</taxon>
        <taxon>Alteromonadales</taxon>
        <taxon>Pseudoalteromonadaceae</taxon>
        <taxon>Psychrosphaera</taxon>
    </lineage>
</organism>
<evidence type="ECO:0000256" key="6">
    <source>
        <dbReference type="ARBA" id="ARBA00023186"/>
    </source>
</evidence>
<dbReference type="InterPro" id="IPR050817">
    <property type="entry name" value="DjlA_DnaK_co-chaperone"/>
</dbReference>
<keyword evidence="3 7" id="KW-0812">Transmembrane</keyword>
<keyword evidence="4 7" id="KW-1133">Transmembrane helix</keyword>
<evidence type="ECO:0000256" key="8">
    <source>
        <dbReference type="SAM" id="MobiDB-lite"/>
    </source>
</evidence>
<dbReference type="NCBIfam" id="NF006948">
    <property type="entry name" value="PRK09430.1"/>
    <property type="match status" value="1"/>
</dbReference>
<sequence length="291" mass="33356">MIGKIAGTVFGYLLIRHVIGAIVGCAIGHLFDQALQRIKDKGNVEAFLVGSDGKQSIFFYTTFSVMGHVAKASGRVTPEHIQTATDFMAQMRLSPSQIEEAKSAFREGKLLGFPLKKKLNQFKSQFGDRKDLCQFFLEIQIQTAYCDAVLEQAEYELLEKVAKQLGFNQRSLKQLIAMWEAEIRFQQYKKAQQEKYKKYDRRQQYREHQEHQQQRQAASEEPSLLDAYAVLGVSERDSSRDIKRAYKKLMAQNHPDKLVAKGLPPEMMEVAKQKTQDIQAAYEIVKKARKL</sequence>
<feature type="transmembrane region" description="Helical" evidence="9">
    <location>
        <begin position="12"/>
        <end position="31"/>
    </location>
</feature>
<evidence type="ECO:0000256" key="3">
    <source>
        <dbReference type="ARBA" id="ARBA00022692"/>
    </source>
</evidence>